<dbReference type="GO" id="GO:0016740">
    <property type="term" value="F:transferase activity"/>
    <property type="evidence" value="ECO:0007669"/>
    <property type="project" value="UniProtKB-KW"/>
</dbReference>
<reference evidence="4 5" key="1">
    <citation type="submission" date="2017-04" db="EMBL/GenBank/DDBJ databases">
        <title>Whole genome sequence of Bdellovibrio bacteriovorus strain SSB218315.</title>
        <authorList>
            <person name="Oyedara O."/>
            <person name="Rodriguez-Perez M.A."/>
        </authorList>
    </citation>
    <scope>NUCLEOTIDE SEQUENCE [LARGE SCALE GENOMIC DNA]</scope>
    <source>
        <strain evidence="4 5">SSB218315</strain>
    </source>
</reference>
<protein>
    <submittedName>
        <fullName evidence="4">Gamma-glutamylcyclotransferase</fullName>
    </submittedName>
</protein>
<dbReference type="PANTHER" id="PTHR12935:SF0">
    <property type="entry name" value="GAMMA-GLUTAMYLCYCLOTRANSFERASE"/>
    <property type="match status" value="1"/>
</dbReference>
<dbReference type="Pfam" id="PF13772">
    <property type="entry name" value="AIG2_2"/>
    <property type="match status" value="1"/>
</dbReference>
<name>A0A1Z3N9T7_BDEBC</name>
<keyword evidence="1" id="KW-0456">Lyase</keyword>
<dbReference type="CDD" id="cd06661">
    <property type="entry name" value="GGCT_like"/>
    <property type="match status" value="1"/>
</dbReference>
<dbReference type="OrthoDB" id="5292660at2"/>
<evidence type="ECO:0000313" key="5">
    <source>
        <dbReference type="Proteomes" id="UP000197003"/>
    </source>
</evidence>
<dbReference type="PANTHER" id="PTHR12935">
    <property type="entry name" value="GAMMA-GLUTAMYLCYCLOTRANSFERASE"/>
    <property type="match status" value="1"/>
</dbReference>
<organism evidence="4 5">
    <name type="scientific">Bdellovibrio bacteriovorus</name>
    <dbReference type="NCBI Taxonomy" id="959"/>
    <lineage>
        <taxon>Bacteria</taxon>
        <taxon>Pseudomonadati</taxon>
        <taxon>Bdellovibrionota</taxon>
        <taxon>Bdellovibrionia</taxon>
        <taxon>Bdellovibrionales</taxon>
        <taxon>Pseudobdellovibrionaceae</taxon>
        <taxon>Bdellovibrio</taxon>
    </lineage>
</organism>
<dbReference type="EMBL" id="CP020946">
    <property type="protein sequence ID" value="ASD64243.1"/>
    <property type="molecule type" value="Genomic_DNA"/>
</dbReference>
<evidence type="ECO:0000256" key="1">
    <source>
        <dbReference type="ARBA" id="ARBA00023239"/>
    </source>
</evidence>
<dbReference type="InterPro" id="IPR013024">
    <property type="entry name" value="GGCT-like"/>
</dbReference>
<dbReference type="InterPro" id="IPR036568">
    <property type="entry name" value="GGCT-like_sf"/>
</dbReference>
<dbReference type="Proteomes" id="UP000197003">
    <property type="component" value="Chromosome"/>
</dbReference>
<keyword evidence="4" id="KW-0808">Transferase</keyword>
<evidence type="ECO:0000256" key="2">
    <source>
        <dbReference type="PIRSR" id="PIRSR617939-1"/>
    </source>
</evidence>
<evidence type="ECO:0000313" key="4">
    <source>
        <dbReference type="EMBL" id="ASD64243.1"/>
    </source>
</evidence>
<evidence type="ECO:0000256" key="3">
    <source>
        <dbReference type="PIRSR" id="PIRSR617939-2"/>
    </source>
</evidence>
<dbReference type="GO" id="GO:0003839">
    <property type="term" value="F:gamma-glutamylcyclotransferase activity"/>
    <property type="evidence" value="ECO:0007669"/>
    <property type="project" value="InterPro"/>
</dbReference>
<feature type="active site" description="Proton acceptor" evidence="2">
    <location>
        <position position="105"/>
    </location>
</feature>
<dbReference type="SUPFAM" id="SSF110857">
    <property type="entry name" value="Gamma-glutamyl cyclotransferase-like"/>
    <property type="match status" value="1"/>
</dbReference>
<gene>
    <name evidence="4" type="ORF">B9G79_12025</name>
</gene>
<proteinExistence type="predicted"/>
<dbReference type="Gene3D" id="3.10.490.10">
    <property type="entry name" value="Gamma-glutamyl cyclotransferase-like"/>
    <property type="match status" value="1"/>
</dbReference>
<accession>A0A1Z3N9T7</accession>
<feature type="binding site" evidence="3">
    <location>
        <position position="148"/>
    </location>
    <ligand>
        <name>substrate</name>
    </ligand>
</feature>
<sequence>MDAHYGKVMQARNQIQGTGSKLYFAYSGVLDRQAFEVWAEEHSYQFFTLPEGLVAEAKGVDLIFDFPSRWWGGRVAGLVAKEDSSVFGRLFEIPEKEWPIIQHKEGVVTGMSVETTLSVSVDGQEFEATAFVTSPSRRSLDGPVSERYLEALIRGARASGLPEAYVASLPAKARGNP</sequence>
<dbReference type="AlphaFoldDB" id="A0A1Z3N9T7"/>
<dbReference type="InterPro" id="IPR017939">
    <property type="entry name" value="G-Glutamylcylcotransferase"/>
</dbReference>
<dbReference type="RefSeq" id="WP_088565722.1">
    <property type="nucleotide sequence ID" value="NZ_CP020946.1"/>
</dbReference>